<feature type="domain" description="DUF4367" evidence="2">
    <location>
        <begin position="209"/>
        <end position="321"/>
    </location>
</feature>
<dbReference type="STRING" id="1450648.CLORY_17390"/>
<evidence type="ECO:0000259" key="2">
    <source>
        <dbReference type="Pfam" id="PF14285"/>
    </source>
</evidence>
<dbReference type="OrthoDB" id="2544256at2"/>
<gene>
    <name evidence="3" type="ORF">CLORY_17390</name>
</gene>
<keyword evidence="4" id="KW-1185">Reference proteome</keyword>
<dbReference type="RefSeq" id="WP_079423330.1">
    <property type="nucleotide sequence ID" value="NZ_MZGV01000014.1"/>
</dbReference>
<dbReference type="InterPro" id="IPR025377">
    <property type="entry name" value="DUF4367"/>
</dbReference>
<sequence length="324" mass="36627">MNRNSIEENFSSDIDDYLDGIEKIKVSEDEQYNELFRVAKSLANQDFSKNINNDTVYREWLKRINGDKGDNIMKKIKIASKIAAACIVIVVAGTAIMQTPFAKDISDQFEKIIPLGNITVVQDKKPNVDESKQSYPVPDALKGKLFDKDGKEVKELTKENYNNVYTAKGEKIAYFSADGSIMTEAQEKNSRLVTKDINDINKYTEFKAVVPSYLPDGYVFDRAEFYKDEKGKVSGKYIDIHFTNIKTCKDIYIQERLNCKETAYVDGSDAPVEKIKINDLDASLMTLENCINIDWQTDKVLFGMNAHGISADEAKKVAESIPVK</sequence>
<protein>
    <recommendedName>
        <fullName evidence="2">DUF4367 domain-containing protein</fullName>
    </recommendedName>
</protein>
<evidence type="ECO:0000313" key="3">
    <source>
        <dbReference type="EMBL" id="OPJ62609.1"/>
    </source>
</evidence>
<feature type="transmembrane region" description="Helical" evidence="1">
    <location>
        <begin position="82"/>
        <end position="101"/>
    </location>
</feature>
<evidence type="ECO:0000313" key="4">
    <source>
        <dbReference type="Proteomes" id="UP000190080"/>
    </source>
</evidence>
<keyword evidence="1" id="KW-1133">Transmembrane helix</keyword>
<dbReference type="Pfam" id="PF14285">
    <property type="entry name" value="DUF4367"/>
    <property type="match status" value="1"/>
</dbReference>
<dbReference type="AlphaFoldDB" id="A0A1V4IRU3"/>
<organism evidence="3 4">
    <name type="scientific">Clostridium oryzae</name>
    <dbReference type="NCBI Taxonomy" id="1450648"/>
    <lineage>
        <taxon>Bacteria</taxon>
        <taxon>Bacillati</taxon>
        <taxon>Bacillota</taxon>
        <taxon>Clostridia</taxon>
        <taxon>Eubacteriales</taxon>
        <taxon>Clostridiaceae</taxon>
        <taxon>Clostridium</taxon>
    </lineage>
</organism>
<comment type="caution">
    <text evidence="3">The sequence shown here is derived from an EMBL/GenBank/DDBJ whole genome shotgun (WGS) entry which is preliminary data.</text>
</comment>
<keyword evidence="1" id="KW-0472">Membrane</keyword>
<dbReference type="Proteomes" id="UP000190080">
    <property type="component" value="Unassembled WGS sequence"/>
</dbReference>
<dbReference type="EMBL" id="MZGV01000014">
    <property type="protein sequence ID" value="OPJ62609.1"/>
    <property type="molecule type" value="Genomic_DNA"/>
</dbReference>
<evidence type="ECO:0000256" key="1">
    <source>
        <dbReference type="SAM" id="Phobius"/>
    </source>
</evidence>
<reference evidence="3 4" key="1">
    <citation type="submission" date="2017-03" db="EMBL/GenBank/DDBJ databases">
        <title>Genome sequence of Clostridium oryzae DSM 28571.</title>
        <authorList>
            <person name="Poehlein A."/>
            <person name="Daniel R."/>
        </authorList>
    </citation>
    <scope>NUCLEOTIDE SEQUENCE [LARGE SCALE GENOMIC DNA]</scope>
    <source>
        <strain evidence="3 4">DSM 28571</strain>
    </source>
</reference>
<keyword evidence="1" id="KW-0812">Transmembrane</keyword>
<proteinExistence type="predicted"/>
<name>A0A1V4IRU3_9CLOT</name>
<accession>A0A1V4IRU3</accession>